<protein>
    <recommendedName>
        <fullName evidence="5">Leucine-rich repeat-containing N-terminal plant-type domain-containing protein</fullName>
    </recommendedName>
</protein>
<proteinExistence type="predicted"/>
<evidence type="ECO:0000256" key="2">
    <source>
        <dbReference type="ARBA" id="ARBA00022729"/>
    </source>
</evidence>
<dbReference type="SUPFAM" id="SSF52058">
    <property type="entry name" value="L domain-like"/>
    <property type="match status" value="1"/>
</dbReference>
<sequence length="144" mass="16333">MQKHLLILLLHDILLLFLPFRTTSTPRTQAEALLKWKNNLSSSPSTLNSWSLTNVNCLCNWTSIVCDNSTVEISQINLTNLNLTGTLDQFDFTPFQNITAFNLSNNNLLGTRIGTCNFIFASGLLPANRAPRRDFKQYIARPRF</sequence>
<dbReference type="InterPro" id="IPR013210">
    <property type="entry name" value="LRR_N_plant-typ"/>
</dbReference>
<comment type="caution">
    <text evidence="6">The sequence shown here is derived from an EMBL/GenBank/DDBJ whole genome shotgun (WGS) entry which is preliminary data.</text>
</comment>
<reference evidence="6" key="1">
    <citation type="submission" date="2023-07" db="EMBL/GenBank/DDBJ databases">
        <title>draft genome sequence of fig (Ficus carica).</title>
        <authorList>
            <person name="Takahashi T."/>
            <person name="Nishimura K."/>
        </authorList>
    </citation>
    <scope>NUCLEOTIDE SEQUENCE</scope>
</reference>
<evidence type="ECO:0000256" key="3">
    <source>
        <dbReference type="ARBA" id="ARBA00022737"/>
    </source>
</evidence>
<dbReference type="InterPro" id="IPR053211">
    <property type="entry name" value="DNA_repair-toleration"/>
</dbReference>
<dbReference type="Pfam" id="PF08263">
    <property type="entry name" value="LRRNT_2"/>
    <property type="match status" value="1"/>
</dbReference>
<evidence type="ECO:0000256" key="4">
    <source>
        <dbReference type="SAM" id="SignalP"/>
    </source>
</evidence>
<organism evidence="6 7">
    <name type="scientific">Ficus carica</name>
    <name type="common">Common fig</name>
    <dbReference type="NCBI Taxonomy" id="3494"/>
    <lineage>
        <taxon>Eukaryota</taxon>
        <taxon>Viridiplantae</taxon>
        <taxon>Streptophyta</taxon>
        <taxon>Embryophyta</taxon>
        <taxon>Tracheophyta</taxon>
        <taxon>Spermatophyta</taxon>
        <taxon>Magnoliopsida</taxon>
        <taxon>eudicotyledons</taxon>
        <taxon>Gunneridae</taxon>
        <taxon>Pentapetalae</taxon>
        <taxon>rosids</taxon>
        <taxon>fabids</taxon>
        <taxon>Rosales</taxon>
        <taxon>Moraceae</taxon>
        <taxon>Ficeae</taxon>
        <taxon>Ficus</taxon>
    </lineage>
</organism>
<keyword evidence="7" id="KW-1185">Reference proteome</keyword>
<keyword evidence="1" id="KW-0433">Leucine-rich repeat</keyword>
<evidence type="ECO:0000313" key="6">
    <source>
        <dbReference type="EMBL" id="GMN49040.1"/>
    </source>
</evidence>
<evidence type="ECO:0000313" key="7">
    <source>
        <dbReference type="Proteomes" id="UP001187192"/>
    </source>
</evidence>
<dbReference type="InterPro" id="IPR032675">
    <property type="entry name" value="LRR_dom_sf"/>
</dbReference>
<keyword evidence="2 4" id="KW-0732">Signal</keyword>
<gene>
    <name evidence="6" type="ORF">TIFTF001_018208</name>
</gene>
<dbReference type="EMBL" id="BTGU01000029">
    <property type="protein sequence ID" value="GMN49040.1"/>
    <property type="molecule type" value="Genomic_DNA"/>
</dbReference>
<dbReference type="PANTHER" id="PTHR48060:SF24">
    <property type="entry name" value="NON-SPECIFIC SERINE_THREONINE PROTEIN KINASE"/>
    <property type="match status" value="1"/>
</dbReference>
<keyword evidence="3" id="KW-0677">Repeat</keyword>
<name>A0AA88AB08_FICCA</name>
<feature type="signal peptide" evidence="4">
    <location>
        <begin position="1"/>
        <end position="24"/>
    </location>
</feature>
<dbReference type="Proteomes" id="UP001187192">
    <property type="component" value="Unassembled WGS sequence"/>
</dbReference>
<dbReference type="PANTHER" id="PTHR48060">
    <property type="entry name" value="DNA DAMAGE-REPAIR/TOLERATION PROTEIN DRT100"/>
    <property type="match status" value="1"/>
</dbReference>
<dbReference type="AlphaFoldDB" id="A0AA88AB08"/>
<dbReference type="Gene3D" id="3.80.10.10">
    <property type="entry name" value="Ribonuclease Inhibitor"/>
    <property type="match status" value="1"/>
</dbReference>
<feature type="domain" description="Leucine-rich repeat-containing N-terminal plant-type" evidence="5">
    <location>
        <begin position="28"/>
        <end position="67"/>
    </location>
</feature>
<evidence type="ECO:0000259" key="5">
    <source>
        <dbReference type="Pfam" id="PF08263"/>
    </source>
</evidence>
<feature type="chain" id="PRO_5041635882" description="Leucine-rich repeat-containing N-terminal plant-type domain-containing protein" evidence="4">
    <location>
        <begin position="25"/>
        <end position="144"/>
    </location>
</feature>
<evidence type="ECO:0000256" key="1">
    <source>
        <dbReference type="ARBA" id="ARBA00022614"/>
    </source>
</evidence>
<accession>A0AA88AB08</accession>